<feature type="region of interest" description="Disordered" evidence="1">
    <location>
        <begin position="1"/>
        <end position="34"/>
    </location>
</feature>
<feature type="region of interest" description="Disordered" evidence="1">
    <location>
        <begin position="50"/>
        <end position="83"/>
    </location>
</feature>
<proteinExistence type="predicted"/>
<dbReference type="EMBL" id="MCGO01000053">
    <property type="protein sequence ID" value="ORY36910.1"/>
    <property type="molecule type" value="Genomic_DNA"/>
</dbReference>
<evidence type="ECO:0000313" key="2">
    <source>
        <dbReference type="EMBL" id="ORY36910.1"/>
    </source>
</evidence>
<comment type="caution">
    <text evidence="2">The sequence shown here is derived from an EMBL/GenBank/DDBJ whole genome shotgun (WGS) entry which is preliminary data.</text>
</comment>
<evidence type="ECO:0008006" key="4">
    <source>
        <dbReference type="Google" id="ProtNLM"/>
    </source>
</evidence>
<reference evidence="2 3" key="1">
    <citation type="submission" date="2016-07" db="EMBL/GenBank/DDBJ databases">
        <title>Pervasive Adenine N6-methylation of Active Genes in Fungi.</title>
        <authorList>
            <consortium name="DOE Joint Genome Institute"/>
            <person name="Mondo S.J."/>
            <person name="Dannebaum R.O."/>
            <person name="Kuo R.C."/>
            <person name="Labutti K."/>
            <person name="Haridas S."/>
            <person name="Kuo A."/>
            <person name="Salamov A."/>
            <person name="Ahrendt S.R."/>
            <person name="Lipzen A."/>
            <person name="Sullivan W."/>
            <person name="Andreopoulos W.B."/>
            <person name="Clum A."/>
            <person name="Lindquist E."/>
            <person name="Daum C."/>
            <person name="Ramamoorthy G.K."/>
            <person name="Gryganskyi A."/>
            <person name="Culley D."/>
            <person name="Magnuson J.K."/>
            <person name="James T.Y."/>
            <person name="O'Malley M.A."/>
            <person name="Stajich J.E."/>
            <person name="Spatafora J.W."/>
            <person name="Visel A."/>
            <person name="Grigoriev I.V."/>
        </authorList>
    </citation>
    <scope>NUCLEOTIDE SEQUENCE [LARGE SCALE GENOMIC DNA]</scope>
    <source>
        <strain evidence="2 3">JEL800</strain>
    </source>
</reference>
<gene>
    <name evidence="2" type="ORF">BCR33DRAFT_721827</name>
</gene>
<dbReference type="SUPFAM" id="SSF50729">
    <property type="entry name" value="PH domain-like"/>
    <property type="match status" value="1"/>
</dbReference>
<sequence length="267" mass="30005">MQPQPYTQEYLPPKAFAENGLEPDQTQDMNPAKRNIVWADDAGNTLDAFKTESSASVSEGGSEEDTRKPTEVPPLLQPNIIGNQQLQPEASNKIDDLMDWRMDKILGLPGTRSSSVYTYNQKTDTWSSSFLLLLAQGTDASGLFLCLNEKSRPLSLFRITSHVILDVGEMVDNATKKILYVWEVKTNDRVWRIATETEERRNRWCSWIYDAVELCKKQQPSEPVVDATPTTPSATETPTMTRSLSARIGRMRSLSAGAFARWARRTG</sequence>
<dbReference type="Proteomes" id="UP000193642">
    <property type="component" value="Unassembled WGS sequence"/>
</dbReference>
<dbReference type="OrthoDB" id="10530430at2759"/>
<protein>
    <recommendedName>
        <fullName evidence="4">PH domain-containing protein</fullName>
    </recommendedName>
</protein>
<evidence type="ECO:0000256" key="1">
    <source>
        <dbReference type="SAM" id="MobiDB-lite"/>
    </source>
</evidence>
<feature type="region of interest" description="Disordered" evidence="1">
    <location>
        <begin position="220"/>
        <end position="240"/>
    </location>
</feature>
<feature type="compositionally biased region" description="Low complexity" evidence="1">
    <location>
        <begin position="228"/>
        <end position="240"/>
    </location>
</feature>
<accession>A0A1Y2BQ97</accession>
<organism evidence="2 3">
    <name type="scientific">Rhizoclosmatium globosum</name>
    <dbReference type="NCBI Taxonomy" id="329046"/>
    <lineage>
        <taxon>Eukaryota</taxon>
        <taxon>Fungi</taxon>
        <taxon>Fungi incertae sedis</taxon>
        <taxon>Chytridiomycota</taxon>
        <taxon>Chytridiomycota incertae sedis</taxon>
        <taxon>Chytridiomycetes</taxon>
        <taxon>Chytridiales</taxon>
        <taxon>Chytriomycetaceae</taxon>
        <taxon>Rhizoclosmatium</taxon>
    </lineage>
</organism>
<dbReference type="AlphaFoldDB" id="A0A1Y2BQ97"/>
<evidence type="ECO:0000313" key="3">
    <source>
        <dbReference type="Proteomes" id="UP000193642"/>
    </source>
</evidence>
<keyword evidence="3" id="KW-1185">Reference proteome</keyword>
<name>A0A1Y2BQ97_9FUNG</name>